<comment type="caution">
    <text evidence="1">The sequence shown here is derived from an EMBL/GenBank/DDBJ whole genome shotgun (WGS) entry which is preliminary data.</text>
</comment>
<dbReference type="EMBL" id="JAHHHD010000028">
    <property type="protein sequence ID" value="MBW4661019.1"/>
    <property type="molecule type" value="Genomic_DNA"/>
</dbReference>
<proteinExistence type="predicted"/>
<protein>
    <submittedName>
        <fullName evidence="1">Uncharacterized protein</fullName>
    </submittedName>
</protein>
<sequence>MRDFSMPKSSCPWCGYEMDACTAPSGLDSPGPGDLSICIQCSGFLVFDVALKLQKLEPEQEFQLALKDPAAYAELMKLRSSVREIKEGTP</sequence>
<dbReference type="AlphaFoldDB" id="A0A951QEE3"/>
<accession>A0A951QEE3</accession>
<dbReference type="Proteomes" id="UP000757435">
    <property type="component" value="Unassembled WGS sequence"/>
</dbReference>
<reference evidence="1" key="1">
    <citation type="submission" date="2021-05" db="EMBL/GenBank/DDBJ databases">
        <authorList>
            <person name="Pietrasiak N."/>
            <person name="Ward R."/>
            <person name="Stajich J.E."/>
            <person name="Kurbessoian T."/>
        </authorList>
    </citation>
    <scope>NUCLEOTIDE SEQUENCE</scope>
    <source>
        <strain evidence="1">UHER 2000/2452</strain>
    </source>
</reference>
<name>A0A951QEE3_9CYAN</name>
<reference evidence="1" key="2">
    <citation type="journal article" date="2022" name="Microbiol. Resour. Announc.">
        <title>Metagenome Sequencing to Explore Phylogenomics of Terrestrial Cyanobacteria.</title>
        <authorList>
            <person name="Ward R.D."/>
            <person name="Stajich J.E."/>
            <person name="Johansen J.R."/>
            <person name="Huntemann M."/>
            <person name="Clum A."/>
            <person name="Foster B."/>
            <person name="Foster B."/>
            <person name="Roux S."/>
            <person name="Palaniappan K."/>
            <person name="Varghese N."/>
            <person name="Mukherjee S."/>
            <person name="Reddy T.B.K."/>
            <person name="Daum C."/>
            <person name="Copeland A."/>
            <person name="Chen I.A."/>
            <person name="Ivanova N.N."/>
            <person name="Kyrpides N.C."/>
            <person name="Shapiro N."/>
            <person name="Eloe-Fadrosh E.A."/>
            <person name="Pietrasiak N."/>
        </authorList>
    </citation>
    <scope>NUCLEOTIDE SEQUENCE</scope>
    <source>
        <strain evidence="1">UHER 2000/2452</strain>
    </source>
</reference>
<gene>
    <name evidence="1" type="ORF">KME15_20270</name>
</gene>
<evidence type="ECO:0000313" key="1">
    <source>
        <dbReference type="EMBL" id="MBW4661019.1"/>
    </source>
</evidence>
<organism evidence="1 2">
    <name type="scientific">Drouetiella hepatica Uher 2000/2452</name>
    <dbReference type="NCBI Taxonomy" id="904376"/>
    <lineage>
        <taxon>Bacteria</taxon>
        <taxon>Bacillati</taxon>
        <taxon>Cyanobacteriota</taxon>
        <taxon>Cyanophyceae</taxon>
        <taxon>Oculatellales</taxon>
        <taxon>Oculatellaceae</taxon>
        <taxon>Drouetiella</taxon>
    </lineage>
</organism>
<evidence type="ECO:0000313" key="2">
    <source>
        <dbReference type="Proteomes" id="UP000757435"/>
    </source>
</evidence>